<dbReference type="PANTHER" id="PTHR33337">
    <property type="entry name" value="GFA DOMAIN-CONTAINING PROTEIN"/>
    <property type="match status" value="1"/>
</dbReference>
<dbReference type="InterPro" id="IPR006913">
    <property type="entry name" value="CENP-V/GFA"/>
</dbReference>
<dbReference type="Gene3D" id="3.90.1590.10">
    <property type="entry name" value="glutathione-dependent formaldehyde- activating enzyme (gfa)"/>
    <property type="match status" value="1"/>
</dbReference>
<evidence type="ECO:0000313" key="7">
    <source>
        <dbReference type="Proteomes" id="UP001203852"/>
    </source>
</evidence>
<keyword evidence="2" id="KW-0479">Metal-binding</keyword>
<evidence type="ECO:0000256" key="3">
    <source>
        <dbReference type="ARBA" id="ARBA00022833"/>
    </source>
</evidence>
<accession>A0AAN6DSU7</accession>
<keyword evidence="4" id="KW-0456">Lyase</keyword>
<dbReference type="GO" id="GO:0046872">
    <property type="term" value="F:metal ion binding"/>
    <property type="evidence" value="ECO:0007669"/>
    <property type="project" value="UniProtKB-KW"/>
</dbReference>
<protein>
    <submittedName>
        <fullName evidence="6">Mss4-like protein</fullName>
    </submittedName>
</protein>
<comment type="caution">
    <text evidence="6">The sequence shown here is derived from an EMBL/GenBank/DDBJ whole genome shotgun (WGS) entry which is preliminary data.</text>
</comment>
<keyword evidence="3" id="KW-0862">Zinc</keyword>
<proteinExistence type="inferred from homology"/>
<reference evidence="6" key="1">
    <citation type="journal article" date="2022" name="bioRxiv">
        <title>Deciphering the potential niche of two novel black yeast fungi from a biological soil crust based on their genomes, phenotypes, and melanin regulation.</title>
        <authorList>
            <consortium name="DOE Joint Genome Institute"/>
            <person name="Carr E.C."/>
            <person name="Barton Q."/>
            <person name="Grambo S."/>
            <person name="Sullivan M."/>
            <person name="Renfro C.M."/>
            <person name="Kuo A."/>
            <person name="Pangilinan J."/>
            <person name="Lipzen A."/>
            <person name="Keymanesh K."/>
            <person name="Savage E."/>
            <person name="Barry K."/>
            <person name="Grigoriev I.V."/>
            <person name="Riekhof W.R."/>
            <person name="Harris S.S."/>
        </authorList>
    </citation>
    <scope>NUCLEOTIDE SEQUENCE</scope>
    <source>
        <strain evidence="6">JF 03-4F</strain>
    </source>
</reference>
<dbReference type="InterPro" id="IPR011057">
    <property type="entry name" value="Mss4-like_sf"/>
</dbReference>
<dbReference type="PROSITE" id="PS51891">
    <property type="entry name" value="CENP_V_GFA"/>
    <property type="match status" value="1"/>
</dbReference>
<dbReference type="Proteomes" id="UP001203852">
    <property type="component" value="Unassembled WGS sequence"/>
</dbReference>
<evidence type="ECO:0000313" key="6">
    <source>
        <dbReference type="EMBL" id="KAI1610699.1"/>
    </source>
</evidence>
<gene>
    <name evidence="6" type="ORF">EDD36DRAFT_301079</name>
</gene>
<comment type="similarity">
    <text evidence="1">Belongs to the Gfa family.</text>
</comment>
<evidence type="ECO:0000259" key="5">
    <source>
        <dbReference type="PROSITE" id="PS51891"/>
    </source>
</evidence>
<dbReference type="SUPFAM" id="SSF51316">
    <property type="entry name" value="Mss4-like"/>
    <property type="match status" value="1"/>
</dbReference>
<name>A0AAN6DSU7_9EURO</name>
<dbReference type="EMBL" id="MU404357">
    <property type="protein sequence ID" value="KAI1610699.1"/>
    <property type="molecule type" value="Genomic_DNA"/>
</dbReference>
<dbReference type="PANTHER" id="PTHR33337:SF31">
    <property type="entry name" value="DUF636 DOMAIN PROTEIN (AFU_ORTHOLOGUE AFUA_2G12650)"/>
    <property type="match status" value="1"/>
</dbReference>
<keyword evidence="7" id="KW-1185">Reference proteome</keyword>
<evidence type="ECO:0000256" key="4">
    <source>
        <dbReference type="ARBA" id="ARBA00023239"/>
    </source>
</evidence>
<evidence type="ECO:0000256" key="1">
    <source>
        <dbReference type="ARBA" id="ARBA00005495"/>
    </source>
</evidence>
<organism evidence="6 7">
    <name type="scientific">Exophiala viscosa</name>
    <dbReference type="NCBI Taxonomy" id="2486360"/>
    <lineage>
        <taxon>Eukaryota</taxon>
        <taxon>Fungi</taxon>
        <taxon>Dikarya</taxon>
        <taxon>Ascomycota</taxon>
        <taxon>Pezizomycotina</taxon>
        <taxon>Eurotiomycetes</taxon>
        <taxon>Chaetothyriomycetidae</taxon>
        <taxon>Chaetothyriales</taxon>
        <taxon>Herpotrichiellaceae</taxon>
        <taxon>Exophiala</taxon>
    </lineage>
</organism>
<dbReference type="AlphaFoldDB" id="A0AAN6DSU7"/>
<dbReference type="Pfam" id="PF04828">
    <property type="entry name" value="GFA"/>
    <property type="match status" value="1"/>
</dbReference>
<evidence type="ECO:0000256" key="2">
    <source>
        <dbReference type="ARBA" id="ARBA00022723"/>
    </source>
</evidence>
<sequence>MAEHGHCLCKNIEISVSGQPLRAFLCYCPDCQRSAGGPCQAVAAFKAEDVTFLDRRRPGHADKFVPFTNLELNDSPSLTTYVIPGSETASGQAKPKVFCNGCGCTIATVPAKWGGKVVVIRPNLFDQGLSAAPPKEEWFVKDRPSFVFGCMGTKVYDEIPDGAG</sequence>
<feature type="domain" description="CENP-V/GFA" evidence="5">
    <location>
        <begin position="3"/>
        <end position="136"/>
    </location>
</feature>
<dbReference type="GO" id="GO:0016846">
    <property type="term" value="F:carbon-sulfur lyase activity"/>
    <property type="evidence" value="ECO:0007669"/>
    <property type="project" value="InterPro"/>
</dbReference>